<dbReference type="EMBL" id="LBZA01000019">
    <property type="protein sequence ID" value="KKR63756.1"/>
    <property type="molecule type" value="Genomic_DNA"/>
</dbReference>
<comment type="caution">
    <text evidence="2">The sequence shown here is derived from an EMBL/GenBank/DDBJ whole genome shotgun (WGS) entry which is preliminary data.</text>
</comment>
<evidence type="ECO:0000313" key="2">
    <source>
        <dbReference type="EMBL" id="KKR63756.1"/>
    </source>
</evidence>
<feature type="transmembrane region" description="Helical" evidence="1">
    <location>
        <begin position="317"/>
        <end position="335"/>
    </location>
</feature>
<feature type="transmembrane region" description="Helical" evidence="1">
    <location>
        <begin position="342"/>
        <end position="362"/>
    </location>
</feature>
<feature type="transmembrane region" description="Helical" evidence="1">
    <location>
        <begin position="169"/>
        <end position="195"/>
    </location>
</feature>
<evidence type="ECO:0000313" key="3">
    <source>
        <dbReference type="Proteomes" id="UP000034293"/>
    </source>
</evidence>
<evidence type="ECO:0000256" key="1">
    <source>
        <dbReference type="SAM" id="Phobius"/>
    </source>
</evidence>
<proteinExistence type="predicted"/>
<evidence type="ECO:0008006" key="4">
    <source>
        <dbReference type="Google" id="ProtNLM"/>
    </source>
</evidence>
<feature type="transmembrane region" description="Helical" evidence="1">
    <location>
        <begin position="75"/>
        <end position="104"/>
    </location>
</feature>
<keyword evidence="1" id="KW-0812">Transmembrane</keyword>
<name>A0A0G0SMX5_9BACT</name>
<organism evidence="2 3">
    <name type="scientific">Candidatus Woesebacteria bacterium GW2011_GWA1_40_43</name>
    <dbReference type="NCBI Taxonomy" id="1618553"/>
    <lineage>
        <taxon>Bacteria</taxon>
        <taxon>Candidatus Woeseibacteriota</taxon>
    </lineage>
</organism>
<keyword evidence="1" id="KW-1133">Transmembrane helix</keyword>
<accession>A0A0G0SMX5</accession>
<dbReference type="AlphaFoldDB" id="A0A0G0SMX5"/>
<feature type="transmembrane region" description="Helical" evidence="1">
    <location>
        <begin position="269"/>
        <end position="287"/>
    </location>
</feature>
<protein>
    <recommendedName>
        <fullName evidence="4">Glycosyltransferase RgtA/B/C/D-like domain-containing protein</fullName>
    </recommendedName>
</protein>
<dbReference type="Proteomes" id="UP000034293">
    <property type="component" value="Unassembled WGS sequence"/>
</dbReference>
<feature type="transmembrane region" description="Helical" evidence="1">
    <location>
        <begin position="20"/>
        <end position="40"/>
    </location>
</feature>
<reference evidence="2 3" key="1">
    <citation type="journal article" date="2015" name="Nature">
        <title>rRNA introns, odd ribosomes, and small enigmatic genomes across a large radiation of phyla.</title>
        <authorList>
            <person name="Brown C.T."/>
            <person name="Hug L.A."/>
            <person name="Thomas B.C."/>
            <person name="Sharon I."/>
            <person name="Castelle C.J."/>
            <person name="Singh A."/>
            <person name="Wilkins M.J."/>
            <person name="Williams K.H."/>
            <person name="Banfield J.F."/>
        </authorList>
    </citation>
    <scope>NUCLEOTIDE SEQUENCE [LARGE SCALE GENOMIC DNA]</scope>
</reference>
<feature type="transmembrane region" description="Helical" evidence="1">
    <location>
        <begin position="124"/>
        <end position="157"/>
    </location>
</feature>
<gene>
    <name evidence="2" type="ORF">UU02_C0019G0004</name>
</gene>
<keyword evidence="1" id="KW-0472">Membrane</keyword>
<feature type="transmembrane region" description="Helical" evidence="1">
    <location>
        <begin position="207"/>
        <end position="231"/>
    </location>
</feature>
<feature type="transmembrane region" description="Helical" evidence="1">
    <location>
        <begin position="294"/>
        <end position="311"/>
    </location>
</feature>
<sequence length="502" mass="57520">MKSLWQKLHRVGDSLHLPDIPNWLIVILALVFLLRVPSFFEPYYYGDEMIYLTLGQGVRQGLTLYKDVYDNKPPLLYLAAAVAGNLFWFKVILAFWSLITIFLFYKLTKIILEKNEKAQKISTFIFALLTTLPLLEGLTINSELFMIAFTIAAFLILLKNDLKIKGVYFAGMLLGIGALFKIPAAFDAPIIVIYWIITDGLKDWRRILKNTFILVLGFTSPIVLTLIWYYFRGALPEYIKAAFLQNVGYLSSFRPGDVQKSFLVRNAPLLIRGLVVLIGSGTLFVFRKKFSKKFILLSLWILFALFAITLSERPYPHYIIQAVAPISILLSIFFAEKSLEQSLVVLPLALTFFVPIYYKFWLYPTTSYYSRFVSFAIGGGGKSAYFNDFSPKINRDYQIADFLVNSSMPDDKVFMWDPGSPTVYALSKHLPPIKYVVDYHINDYSSKTKEAENIAKDPPKFIILTDSYPYPELNPLLKSKYLLINQIDDANIYSRINFAPTK</sequence>